<organism evidence="9 10">
    <name type="scientific">Atractosteus spatula</name>
    <name type="common">Alligator gar</name>
    <name type="synonym">Lepisosteus spatula</name>
    <dbReference type="NCBI Taxonomy" id="7917"/>
    <lineage>
        <taxon>Eukaryota</taxon>
        <taxon>Metazoa</taxon>
        <taxon>Chordata</taxon>
        <taxon>Craniata</taxon>
        <taxon>Vertebrata</taxon>
        <taxon>Euteleostomi</taxon>
        <taxon>Actinopterygii</taxon>
        <taxon>Neopterygii</taxon>
        <taxon>Holostei</taxon>
        <taxon>Semionotiformes</taxon>
        <taxon>Lepisosteidae</taxon>
        <taxon>Atractosteus</taxon>
    </lineage>
</organism>
<feature type="region of interest" description="Disordered" evidence="6">
    <location>
        <begin position="323"/>
        <end position="356"/>
    </location>
</feature>
<keyword evidence="10" id="KW-1185">Reference proteome</keyword>
<dbReference type="FunFam" id="2.40.40.50:FF:000001">
    <property type="entry name" value="Ubiquitin fusion degradation protein 1 homolog"/>
    <property type="match status" value="1"/>
</dbReference>
<dbReference type="PANTHER" id="PTHR12555:SF13">
    <property type="entry name" value="UBIQUITIN RECOGNITION FACTOR IN ER-ASSOCIATED DEGRADATION PROTEIN 1"/>
    <property type="match status" value="1"/>
</dbReference>
<evidence type="ECO:0000256" key="1">
    <source>
        <dbReference type="ARBA" id="ARBA00006043"/>
    </source>
</evidence>
<dbReference type="InterPro" id="IPR004854">
    <property type="entry name" value="Ufd1-like"/>
</dbReference>
<accession>A0A8J7NLA8</accession>
<comment type="function">
    <text evidence="3">Essential component of the ubiquitin-dependent proteolytic pathway which degrades ubiquitin fusion proteins. The ternary complex containing UFD1, VCP and NPLOC4 binds ubiquitinated proteins and is necessary for the export of misfolded proteins from the ER to the cytoplasm, where they are degraded by the proteasome. The NPLOC4-UFD1-VCP complex regulates spindle disassembly at the end of mitosis and is necessary for the formation of a closed nuclear envelope. It may be involved in the development of some ectoderm-derived structures. Acts as a negative regulator of type I interferon production via the complex formed with VCP and NPLOC4, which binds to RIGI and recruits RNF125 to promote ubiquitination and degradation of RIGI.</text>
</comment>
<evidence type="ECO:0000313" key="9">
    <source>
        <dbReference type="EMBL" id="MBN3314169.1"/>
    </source>
</evidence>
<feature type="non-terminal residue" evidence="9">
    <location>
        <position position="507"/>
    </location>
</feature>
<evidence type="ECO:0000256" key="4">
    <source>
        <dbReference type="ARBA" id="ARBA00060618"/>
    </source>
</evidence>
<dbReference type="Gene3D" id="2.40.40.50">
    <property type="entry name" value="Ubiquitin fusion degradation protein UFD1, N-terminal domain"/>
    <property type="match status" value="1"/>
</dbReference>
<evidence type="ECO:0000256" key="3">
    <source>
        <dbReference type="ARBA" id="ARBA00058252"/>
    </source>
</evidence>
<evidence type="ECO:0000259" key="7">
    <source>
        <dbReference type="Pfam" id="PF03152"/>
    </source>
</evidence>
<feature type="region of interest" description="Disordered" evidence="6">
    <location>
        <begin position="232"/>
        <end position="260"/>
    </location>
</feature>
<dbReference type="InterPro" id="IPR021475">
    <property type="entry name" value="Pants/Emi1-like"/>
</dbReference>
<reference evidence="9" key="1">
    <citation type="journal article" date="2021" name="Cell">
        <title>Tracing the genetic footprints of vertebrate landing in non-teleost ray-finned fishes.</title>
        <authorList>
            <person name="Bi X."/>
            <person name="Wang K."/>
            <person name="Yang L."/>
            <person name="Pan H."/>
            <person name="Jiang H."/>
            <person name="Wei Q."/>
            <person name="Fang M."/>
            <person name="Yu H."/>
            <person name="Zhu C."/>
            <person name="Cai Y."/>
            <person name="He Y."/>
            <person name="Gan X."/>
            <person name="Zeng H."/>
            <person name="Yu D."/>
            <person name="Zhu Y."/>
            <person name="Jiang H."/>
            <person name="Qiu Q."/>
            <person name="Yang H."/>
            <person name="Zhang Y.E."/>
            <person name="Wang W."/>
            <person name="Zhu M."/>
            <person name="He S."/>
            <person name="Zhang G."/>
        </authorList>
    </citation>
    <scope>NUCLEOTIDE SEQUENCE</scope>
    <source>
        <strain evidence="9">Allg_001</strain>
    </source>
</reference>
<evidence type="ECO:0000256" key="2">
    <source>
        <dbReference type="ARBA" id="ARBA00022786"/>
    </source>
</evidence>
<dbReference type="GO" id="GO:0034098">
    <property type="term" value="C:VCP-NPL4-UFD1 AAA ATPase complex"/>
    <property type="evidence" value="ECO:0007669"/>
    <property type="project" value="TreeGrafter"/>
</dbReference>
<dbReference type="Pfam" id="PF24842">
    <property type="entry name" value="UFD1_N2"/>
    <property type="match status" value="1"/>
</dbReference>
<feature type="domain" description="Ubiquitin fusion degradation protein UFD1 N-terminal subdomain 1" evidence="7">
    <location>
        <begin position="19"/>
        <end position="117"/>
    </location>
</feature>
<dbReference type="FunFam" id="3.10.330.10:FF:000002">
    <property type="entry name" value="ubiquitin fusion degradation protein 1 homolog"/>
    <property type="match status" value="1"/>
</dbReference>
<dbReference type="GO" id="GO:0031593">
    <property type="term" value="F:polyubiquitin modification-dependent protein binding"/>
    <property type="evidence" value="ECO:0007669"/>
    <property type="project" value="TreeGrafter"/>
</dbReference>
<keyword evidence="2" id="KW-0833">Ubl conjugation pathway</keyword>
<feature type="region of interest" description="Disordered" evidence="6">
    <location>
        <begin position="200"/>
        <end position="219"/>
    </location>
</feature>
<gene>
    <name evidence="9" type="primary">Ufd1</name>
    <name evidence="9" type="ORF">GTO95_0002335</name>
</gene>
<name>A0A8J7NLA8_ATRSP</name>
<dbReference type="GO" id="GO:0030970">
    <property type="term" value="P:retrograde protein transport, ER to cytosol"/>
    <property type="evidence" value="ECO:0007669"/>
    <property type="project" value="UniProtKB-ARBA"/>
</dbReference>
<dbReference type="Proteomes" id="UP000736164">
    <property type="component" value="Unassembled WGS sequence"/>
</dbReference>
<protein>
    <recommendedName>
        <fullName evidence="5">Ubiquitin recognition factor in ER-associated degradation protein 1</fullName>
    </recommendedName>
</protein>
<dbReference type="GO" id="GO:0006511">
    <property type="term" value="P:ubiquitin-dependent protein catabolic process"/>
    <property type="evidence" value="ECO:0007669"/>
    <property type="project" value="InterPro"/>
</dbReference>
<comment type="pathway">
    <text evidence="4">Protein degradation; proteasomal ubiquitin-dependent pathway.</text>
</comment>
<dbReference type="InterPro" id="IPR055417">
    <property type="entry name" value="UFD1_N1"/>
</dbReference>
<dbReference type="AlphaFoldDB" id="A0A8J7NLA8"/>
<comment type="similarity">
    <text evidence="1">Belongs to the UFD1 family.</text>
</comment>
<proteinExistence type="inferred from homology"/>
<dbReference type="Gene3D" id="3.10.330.10">
    <property type="match status" value="1"/>
</dbReference>
<comment type="caution">
    <text evidence="9">The sequence shown here is derived from an EMBL/GenBank/DDBJ whole genome shotgun (WGS) entry which is preliminary data.</text>
</comment>
<evidence type="ECO:0000256" key="5">
    <source>
        <dbReference type="ARBA" id="ARBA00072593"/>
    </source>
</evidence>
<dbReference type="InterPro" id="IPR042299">
    <property type="entry name" value="Ufd1-like_Nn"/>
</dbReference>
<dbReference type="InterPro" id="IPR055418">
    <property type="entry name" value="UFD1_N2"/>
</dbReference>
<dbReference type="EMBL" id="JAAWVO010014679">
    <property type="protein sequence ID" value="MBN3314169.1"/>
    <property type="molecule type" value="Genomic_DNA"/>
</dbReference>
<sequence>QFSFNMFDHPIPRAFQNRFSTQYRCYSVSMLAGPNDRSDVEKGGKIIMPPSALDQLSRLNITYPMLFKLTNKNSDRMTHCGVLEFVADEGICYLPHWMMQNLLLEEGGLVQVESVNLMVATYSKFQPQSPDFLDITNPKAVLENALRNFACLTTGDVIAINYNEKIYELRVMETKPDKAVSIIECDMNVDFDAPLGYKEPERRSQHHEEPTEEDADRSSYAEMDLGFRAFTGSGNRLDGKKKGIEPSPAPLDPNDIKRGIPNYDFRMGKITFIRNSRPQPKKTEDTLPEESLTRRCLLSVSTVLQEDAVNRFIAFSAGNGQRVDTQALSSDPDPAVTSEIHLPRGRSQSQTSSLRVHPGGGGVTYPALPPFSPCGIWSPKRVAQPQNFLSLPEVRLLAMAGGEETLWRPPRSCDDYWSEYRHCRSPMNRLHHYYTFGRAPPCQQWKTDYYSCREWERHCGAEAKEALRDSERARVEQQRGFVPVWELRQTPPADWHAPLQHGKLKGS</sequence>
<dbReference type="Pfam" id="PF03152">
    <property type="entry name" value="UFD1_N1"/>
    <property type="match status" value="1"/>
</dbReference>
<dbReference type="GO" id="GO:0036501">
    <property type="term" value="C:UFD1-NPL4 complex"/>
    <property type="evidence" value="ECO:0007669"/>
    <property type="project" value="UniProtKB-ARBA"/>
</dbReference>
<evidence type="ECO:0000259" key="8">
    <source>
        <dbReference type="Pfam" id="PF24842"/>
    </source>
</evidence>
<dbReference type="Pfam" id="PF11326">
    <property type="entry name" value="PANTS-like"/>
    <property type="match status" value="1"/>
</dbReference>
<dbReference type="PANTHER" id="PTHR12555">
    <property type="entry name" value="UBIQUITIN FUSION DEGRADATON PROTEIN 1"/>
    <property type="match status" value="1"/>
</dbReference>
<feature type="domain" description="Ubiquitin fusion degradation protein UFD1 N-terminal subdomain 2" evidence="8">
    <location>
        <begin position="120"/>
        <end position="194"/>
    </location>
</feature>
<feature type="non-terminal residue" evidence="9">
    <location>
        <position position="1"/>
    </location>
</feature>
<evidence type="ECO:0000313" key="10">
    <source>
        <dbReference type="Proteomes" id="UP000736164"/>
    </source>
</evidence>
<feature type="compositionally biased region" description="Basic and acidic residues" evidence="6">
    <location>
        <begin position="200"/>
        <end position="209"/>
    </location>
</feature>
<evidence type="ECO:0000256" key="6">
    <source>
        <dbReference type="SAM" id="MobiDB-lite"/>
    </source>
</evidence>